<dbReference type="GO" id="GO:0005829">
    <property type="term" value="C:cytosol"/>
    <property type="evidence" value="ECO:0007669"/>
    <property type="project" value="TreeGrafter"/>
</dbReference>
<dbReference type="CDD" id="cd04235">
    <property type="entry name" value="AAK_CK"/>
    <property type="match status" value="1"/>
</dbReference>
<dbReference type="PANTHER" id="PTHR30409">
    <property type="entry name" value="CARBAMATE KINASE"/>
    <property type="match status" value="1"/>
</dbReference>
<protein>
    <recommendedName>
        <fullName evidence="3 7">Carbamate kinase</fullName>
    </recommendedName>
</protein>
<evidence type="ECO:0000256" key="7">
    <source>
        <dbReference type="PIRNR" id="PIRNR000723"/>
    </source>
</evidence>
<organism evidence="9 10">
    <name type="scientific">Blautia obeum</name>
    <dbReference type="NCBI Taxonomy" id="40520"/>
    <lineage>
        <taxon>Bacteria</taxon>
        <taxon>Bacillati</taxon>
        <taxon>Bacillota</taxon>
        <taxon>Clostridia</taxon>
        <taxon>Lachnospirales</taxon>
        <taxon>Lachnospiraceae</taxon>
        <taxon>Blautia</taxon>
    </lineage>
</organism>
<evidence type="ECO:0000256" key="1">
    <source>
        <dbReference type="ARBA" id="ARBA00005118"/>
    </source>
</evidence>
<dbReference type="GO" id="GO:0019546">
    <property type="term" value="P:L-arginine deiminase pathway"/>
    <property type="evidence" value="ECO:0007669"/>
    <property type="project" value="TreeGrafter"/>
</dbReference>
<dbReference type="PANTHER" id="PTHR30409:SF1">
    <property type="entry name" value="CARBAMATE KINASE-RELATED"/>
    <property type="match status" value="1"/>
</dbReference>
<dbReference type="EMBL" id="PSQG01000010">
    <property type="protein sequence ID" value="RCH44017.1"/>
    <property type="molecule type" value="Genomic_DNA"/>
</dbReference>
<accession>A0A367FZY1</accession>
<feature type="domain" description="Aspartate/glutamate/uridylate kinase" evidence="8">
    <location>
        <begin position="4"/>
        <end position="292"/>
    </location>
</feature>
<dbReference type="Proteomes" id="UP000253208">
    <property type="component" value="Unassembled WGS sequence"/>
</dbReference>
<dbReference type="InterPro" id="IPR003964">
    <property type="entry name" value="Carb_kinase"/>
</dbReference>
<dbReference type="RefSeq" id="WP_015526125.1">
    <property type="nucleotide sequence ID" value="NZ_PSQG01000010.1"/>
</dbReference>
<evidence type="ECO:0000256" key="5">
    <source>
        <dbReference type="ARBA" id="ARBA00022777"/>
    </source>
</evidence>
<name>A0A367FZY1_9FIRM</name>
<evidence type="ECO:0000313" key="9">
    <source>
        <dbReference type="EMBL" id="RCH44017.1"/>
    </source>
</evidence>
<keyword evidence="5 7" id="KW-0418">Kinase</keyword>
<evidence type="ECO:0000256" key="4">
    <source>
        <dbReference type="ARBA" id="ARBA00022679"/>
    </source>
</evidence>
<dbReference type="PIRSF" id="PIRSF000723">
    <property type="entry name" value="Carbamate_kin"/>
    <property type="match status" value="1"/>
</dbReference>
<evidence type="ECO:0000256" key="6">
    <source>
        <dbReference type="ARBA" id="ARBA00048467"/>
    </source>
</evidence>
<evidence type="ECO:0000259" key="8">
    <source>
        <dbReference type="Pfam" id="PF00696"/>
    </source>
</evidence>
<gene>
    <name evidence="9" type="ORF">C4886_08465</name>
</gene>
<evidence type="ECO:0000256" key="3">
    <source>
        <dbReference type="ARBA" id="ARBA00013070"/>
    </source>
</evidence>
<dbReference type="GO" id="GO:0008804">
    <property type="term" value="F:carbamate kinase activity"/>
    <property type="evidence" value="ECO:0007669"/>
    <property type="project" value="UniProtKB-EC"/>
</dbReference>
<evidence type="ECO:0000256" key="2">
    <source>
        <dbReference type="ARBA" id="ARBA00011066"/>
    </source>
</evidence>
<dbReference type="AlphaFoldDB" id="A0A367FZY1"/>
<dbReference type="Pfam" id="PF00696">
    <property type="entry name" value="AA_kinase"/>
    <property type="match status" value="1"/>
</dbReference>
<reference evidence="9 10" key="1">
    <citation type="submission" date="2018-02" db="EMBL/GenBank/DDBJ databases">
        <title>Complete genome sequencing of Faecalibacterium prausnitzii strains isolated from the human gut.</title>
        <authorList>
            <person name="Fitzgerald B.C."/>
            <person name="Shkoporov A.N."/>
            <person name="Ross P.R."/>
            <person name="Hill C."/>
        </authorList>
    </citation>
    <scope>NUCLEOTIDE SEQUENCE [LARGE SCALE GENOMIC DNA]</scope>
    <source>
        <strain evidence="9 10">APC942/31-1</strain>
    </source>
</reference>
<comment type="similarity">
    <text evidence="2 7">Belongs to the carbamate kinase family.</text>
</comment>
<dbReference type="InterPro" id="IPR001048">
    <property type="entry name" value="Asp/Glu/Uridylate_kinase"/>
</dbReference>
<sequence>MSEKTVVVALGHRALGTTLPEQKTATKLAAKVIADLVEEGTRVVISHSNGPQVGMIHTAMNEFGKAHPDYTFAPMSVCSAMSQGYIGYDLQNAIRAELISRGIYKPVSTVLTQVVIDPYDEAFAEPEKIIGRVLNAEEAEAEEEKGNFVTKVGEGQYRRILAAPKPQKIVEIETVKVLSAAEQIVIAAGGGGIPVLEQGTQLNGASAIIEKDLAAGLLAEELNADTLMILTSVEKVSLDHNTDHESYLDTISTEDAKKYIAGKQFAAGSMLPKIEAGVSFVEKGTGRRTIITDMAHAKDGYREKTGTIIK</sequence>
<dbReference type="PRINTS" id="PR01469">
    <property type="entry name" value="CARBMTKINASE"/>
</dbReference>
<dbReference type="Gene3D" id="3.40.1160.10">
    <property type="entry name" value="Acetylglutamate kinase-like"/>
    <property type="match status" value="1"/>
</dbReference>
<comment type="pathway">
    <text evidence="1">Metabolic intermediate metabolism; carbamoyl phosphate degradation; CO(2) and NH(3) from carbamoyl phosphate: step 1/1.</text>
</comment>
<dbReference type="InterPro" id="IPR036393">
    <property type="entry name" value="AceGlu_kinase-like_sf"/>
</dbReference>
<proteinExistence type="inferred from homology"/>
<dbReference type="SUPFAM" id="SSF53633">
    <property type="entry name" value="Carbamate kinase-like"/>
    <property type="match status" value="1"/>
</dbReference>
<evidence type="ECO:0000313" key="10">
    <source>
        <dbReference type="Proteomes" id="UP000253208"/>
    </source>
</evidence>
<comment type="caution">
    <text evidence="9">The sequence shown here is derived from an EMBL/GenBank/DDBJ whole genome shotgun (WGS) entry which is preliminary data.</text>
</comment>
<keyword evidence="4 7" id="KW-0808">Transferase</keyword>
<dbReference type="UniPathway" id="UPA00996">
    <property type="reaction ID" value="UER00366"/>
</dbReference>
<comment type="catalytic activity">
    <reaction evidence="6">
        <text>hydrogencarbonate + NH4(+) + ATP = carbamoyl phosphate + ADP + H2O + H(+)</text>
        <dbReference type="Rhea" id="RHEA:10152"/>
        <dbReference type="ChEBI" id="CHEBI:15377"/>
        <dbReference type="ChEBI" id="CHEBI:15378"/>
        <dbReference type="ChEBI" id="CHEBI:17544"/>
        <dbReference type="ChEBI" id="CHEBI:28938"/>
        <dbReference type="ChEBI" id="CHEBI:30616"/>
        <dbReference type="ChEBI" id="CHEBI:58228"/>
        <dbReference type="ChEBI" id="CHEBI:456216"/>
        <dbReference type="EC" id="2.7.2.2"/>
    </reaction>
</comment>